<keyword evidence="2" id="KW-1185">Reference proteome</keyword>
<dbReference type="AlphaFoldDB" id="A0A8H6A939"/>
<protein>
    <submittedName>
        <fullName evidence="1">Uncharacterized protein</fullName>
    </submittedName>
</protein>
<organism evidence="1 2">
    <name type="scientific">Petromyces alliaceus</name>
    <name type="common">Aspergillus alliaceus</name>
    <dbReference type="NCBI Taxonomy" id="209559"/>
    <lineage>
        <taxon>Eukaryota</taxon>
        <taxon>Fungi</taxon>
        <taxon>Dikarya</taxon>
        <taxon>Ascomycota</taxon>
        <taxon>Pezizomycotina</taxon>
        <taxon>Eurotiomycetes</taxon>
        <taxon>Eurotiomycetidae</taxon>
        <taxon>Eurotiales</taxon>
        <taxon>Aspergillaceae</taxon>
        <taxon>Aspergillus</taxon>
        <taxon>Aspergillus subgen. Circumdati</taxon>
    </lineage>
</organism>
<comment type="caution">
    <text evidence="1">The sequence shown here is derived from an EMBL/GenBank/DDBJ whole genome shotgun (WGS) entry which is preliminary data.</text>
</comment>
<proteinExistence type="predicted"/>
<evidence type="ECO:0000313" key="2">
    <source>
        <dbReference type="Proteomes" id="UP000541154"/>
    </source>
</evidence>
<sequence>MEENRDSFTTLRVSESIVAGITLHGDSAHFRLPSLQWKYFVVRGVNVAMAFSGMTSEKDFIIHWHFDSRVARTFNIANKLAYIDVNPYTGTLITVHLEENVGSNISAHTRFCPAVFAQLQVIKYPLKDFSGGARPSSYTITLPSIAVPTSLVEIDANLSFEIGNTMGILSVRPEGCLAETAHGIVAIIYNPETDKVNVNIVCSENSPFMPLCMTSIGDNILYYIKNDNGKPKIWISNPDAAIPHRPAKCMNPQLPREASNRVCSYGTNFTLRGDGDFILMIDQNRLKVWCFDDNIYLPGAVPLERT</sequence>
<accession>A0A8H6A939</accession>
<dbReference type="EMBL" id="SPNV01000065">
    <property type="protein sequence ID" value="KAF5862791.1"/>
    <property type="molecule type" value="Genomic_DNA"/>
</dbReference>
<reference evidence="1 2" key="1">
    <citation type="submission" date="2019-04" db="EMBL/GenBank/DDBJ databases">
        <title>Aspergillus burnettii sp. nov., novel species from soil in southeast Queensland.</title>
        <authorList>
            <person name="Gilchrist C.L.M."/>
            <person name="Pitt J.I."/>
            <person name="Lange L."/>
            <person name="Lacey H.J."/>
            <person name="Vuong D."/>
            <person name="Midgley D.J."/>
            <person name="Greenfield P."/>
            <person name="Bradbury M."/>
            <person name="Lacey E."/>
            <person name="Busk P.K."/>
            <person name="Pilgaard B."/>
            <person name="Chooi Y.H."/>
            <person name="Piggott A.M."/>
        </authorList>
    </citation>
    <scope>NUCLEOTIDE SEQUENCE [LARGE SCALE GENOMIC DNA]</scope>
    <source>
        <strain evidence="1 2">FRR 5400</strain>
    </source>
</reference>
<dbReference type="Proteomes" id="UP000541154">
    <property type="component" value="Unassembled WGS sequence"/>
</dbReference>
<gene>
    <name evidence="1" type="ORF">ETB97_011139</name>
</gene>
<name>A0A8H6A939_PETAA</name>
<evidence type="ECO:0000313" key="1">
    <source>
        <dbReference type="EMBL" id="KAF5862791.1"/>
    </source>
</evidence>